<organism evidence="2 3">
    <name type="scientific">Paraglaciecola chathamensis</name>
    <dbReference type="NCBI Taxonomy" id="368405"/>
    <lineage>
        <taxon>Bacteria</taxon>
        <taxon>Pseudomonadati</taxon>
        <taxon>Pseudomonadota</taxon>
        <taxon>Gammaproteobacteria</taxon>
        <taxon>Alteromonadales</taxon>
        <taxon>Alteromonadaceae</taxon>
        <taxon>Paraglaciecola</taxon>
    </lineage>
</organism>
<comment type="caution">
    <text evidence="2">The sequence shown here is derived from an EMBL/GenBank/DDBJ whole genome shotgun (WGS) entry which is preliminary data.</text>
</comment>
<dbReference type="Pfam" id="PF01526">
    <property type="entry name" value="DDE_Tnp_Tn3"/>
    <property type="match status" value="1"/>
</dbReference>
<evidence type="ECO:0000313" key="2">
    <source>
        <dbReference type="EMBL" id="GGZ80210.1"/>
    </source>
</evidence>
<dbReference type="GO" id="GO:0004803">
    <property type="term" value="F:transposase activity"/>
    <property type="evidence" value="ECO:0007669"/>
    <property type="project" value="InterPro"/>
</dbReference>
<proteinExistence type="predicted"/>
<accession>A0A8H9IFM5</accession>
<dbReference type="GO" id="GO:0006313">
    <property type="term" value="P:DNA transposition"/>
    <property type="evidence" value="ECO:0007669"/>
    <property type="project" value="InterPro"/>
</dbReference>
<dbReference type="AlphaFoldDB" id="A0A8H9IFM5"/>
<reference evidence="2" key="1">
    <citation type="journal article" date="2014" name="Int. J. Syst. Evol. Microbiol.">
        <title>Complete genome sequence of Corynebacterium casei LMG S-19264T (=DSM 44701T), isolated from a smear-ripened cheese.</title>
        <authorList>
            <consortium name="US DOE Joint Genome Institute (JGI-PGF)"/>
            <person name="Walter F."/>
            <person name="Albersmeier A."/>
            <person name="Kalinowski J."/>
            <person name="Ruckert C."/>
        </authorList>
    </citation>
    <scope>NUCLEOTIDE SEQUENCE</scope>
    <source>
        <strain evidence="2">KCTC 32337</strain>
    </source>
</reference>
<gene>
    <name evidence="2" type="ORF">GCM10011274_42730</name>
</gene>
<reference evidence="2" key="2">
    <citation type="submission" date="2020-09" db="EMBL/GenBank/DDBJ databases">
        <authorList>
            <person name="Sun Q."/>
            <person name="Kim S."/>
        </authorList>
    </citation>
    <scope>NUCLEOTIDE SEQUENCE</scope>
    <source>
        <strain evidence="2">KCTC 32337</strain>
    </source>
</reference>
<evidence type="ECO:0000259" key="1">
    <source>
        <dbReference type="Pfam" id="PF01526"/>
    </source>
</evidence>
<dbReference type="Proteomes" id="UP000622604">
    <property type="component" value="Unassembled WGS sequence"/>
</dbReference>
<evidence type="ECO:0000313" key="3">
    <source>
        <dbReference type="Proteomes" id="UP000622604"/>
    </source>
</evidence>
<feature type="domain" description="Tn3 transposase DDE" evidence="1">
    <location>
        <begin position="1"/>
        <end position="150"/>
    </location>
</feature>
<name>A0A8H9IFM5_9ALTE</name>
<protein>
    <recommendedName>
        <fullName evidence="1">Tn3 transposase DDE domain-containing protein</fullName>
    </recommendedName>
</protein>
<dbReference type="EMBL" id="BMZC01000016">
    <property type="protein sequence ID" value="GGZ80210.1"/>
    <property type="molecule type" value="Genomic_DNA"/>
</dbReference>
<dbReference type="InterPro" id="IPR002513">
    <property type="entry name" value="Tn3_Tnp_DDE_dom"/>
</dbReference>
<sequence>MRTAMSVKAGKITASTILRRFGTKNRKNKLYFAFRELGRVVRTMFLLEYITDVDLRKTIQAATCKSEEFNEFARWLFFANGEKIPANLRHEQSKIVKYNHLLANFAILYNVNAMTEVFNQLKSEGCNITRDIMAEFSPYHTEHLGRLGSFELDLTKQVKPMTFELLVD</sequence>